<evidence type="ECO:0000313" key="4">
    <source>
        <dbReference type="EMBL" id="MRS64102.1"/>
    </source>
</evidence>
<dbReference type="RefSeq" id="WP_154177469.1">
    <property type="nucleotide sequence ID" value="NZ_WJXZ01000014.1"/>
</dbReference>
<comment type="caution">
    <text evidence="4">The sequence shown here is derived from an EMBL/GenBank/DDBJ whole genome shotgun (WGS) entry which is preliminary data.</text>
</comment>
<dbReference type="Pfam" id="PF00534">
    <property type="entry name" value="Glycos_transf_1"/>
    <property type="match status" value="1"/>
</dbReference>
<dbReference type="CDD" id="cd03809">
    <property type="entry name" value="GT4_MtfB-like"/>
    <property type="match status" value="1"/>
</dbReference>
<dbReference type="PANTHER" id="PTHR46401:SF2">
    <property type="entry name" value="GLYCOSYLTRANSFERASE WBBK-RELATED"/>
    <property type="match status" value="1"/>
</dbReference>
<feature type="domain" description="Glycosyltransferase subfamily 4-like N-terminal" evidence="3">
    <location>
        <begin position="56"/>
        <end position="157"/>
    </location>
</feature>
<dbReference type="AlphaFoldDB" id="A0A7K0EQR4"/>
<accession>A0A7K0EQR4</accession>
<dbReference type="EMBL" id="WJXZ01000014">
    <property type="protein sequence ID" value="MRS64102.1"/>
    <property type="molecule type" value="Genomic_DNA"/>
</dbReference>
<protein>
    <submittedName>
        <fullName evidence="4">Glycosyltransferase</fullName>
    </submittedName>
</protein>
<keyword evidence="1 4" id="KW-0808">Transferase</keyword>
<keyword evidence="5" id="KW-1185">Reference proteome</keyword>
<dbReference type="GO" id="GO:0009103">
    <property type="term" value="P:lipopolysaccharide biosynthetic process"/>
    <property type="evidence" value="ECO:0007669"/>
    <property type="project" value="TreeGrafter"/>
</dbReference>
<dbReference type="Proteomes" id="UP000441754">
    <property type="component" value="Unassembled WGS sequence"/>
</dbReference>
<dbReference type="SUPFAM" id="SSF53756">
    <property type="entry name" value="UDP-Glycosyltransferase/glycogen phosphorylase"/>
    <property type="match status" value="1"/>
</dbReference>
<gene>
    <name evidence="4" type="ORF">GJJ30_22585</name>
</gene>
<organism evidence="4 5">
    <name type="scientific">Larkinella terrae</name>
    <dbReference type="NCBI Taxonomy" id="2025311"/>
    <lineage>
        <taxon>Bacteria</taxon>
        <taxon>Pseudomonadati</taxon>
        <taxon>Bacteroidota</taxon>
        <taxon>Cytophagia</taxon>
        <taxon>Cytophagales</taxon>
        <taxon>Spirosomataceae</taxon>
        <taxon>Larkinella</taxon>
    </lineage>
</organism>
<reference evidence="4 5" key="1">
    <citation type="journal article" date="2018" name="Antonie Van Leeuwenhoek">
        <title>Larkinella terrae sp. nov., isolated from soil on Jeju Island, South Korea.</title>
        <authorList>
            <person name="Ten L.N."/>
            <person name="Jeon J."/>
            <person name="Park S.J."/>
            <person name="Park S."/>
            <person name="Lee S.Y."/>
            <person name="Kim M.K."/>
            <person name="Jung H.Y."/>
        </authorList>
    </citation>
    <scope>NUCLEOTIDE SEQUENCE [LARGE SCALE GENOMIC DNA]</scope>
    <source>
        <strain evidence="4 5">KCTC 52001</strain>
    </source>
</reference>
<dbReference type="GO" id="GO:0016757">
    <property type="term" value="F:glycosyltransferase activity"/>
    <property type="evidence" value="ECO:0007669"/>
    <property type="project" value="InterPro"/>
</dbReference>
<dbReference type="InterPro" id="IPR028098">
    <property type="entry name" value="Glyco_trans_4-like_N"/>
</dbReference>
<feature type="domain" description="Glycosyl transferase family 1" evidence="2">
    <location>
        <begin position="177"/>
        <end position="319"/>
    </location>
</feature>
<dbReference type="PANTHER" id="PTHR46401">
    <property type="entry name" value="GLYCOSYLTRANSFERASE WBBK-RELATED"/>
    <property type="match status" value="1"/>
</dbReference>
<evidence type="ECO:0000259" key="2">
    <source>
        <dbReference type="Pfam" id="PF00534"/>
    </source>
</evidence>
<name>A0A7K0EQR4_9BACT</name>
<evidence type="ECO:0000256" key="1">
    <source>
        <dbReference type="ARBA" id="ARBA00022679"/>
    </source>
</evidence>
<dbReference type="InterPro" id="IPR001296">
    <property type="entry name" value="Glyco_trans_1"/>
</dbReference>
<evidence type="ECO:0000259" key="3">
    <source>
        <dbReference type="Pfam" id="PF13439"/>
    </source>
</evidence>
<dbReference type="Gene3D" id="3.40.50.2000">
    <property type="entry name" value="Glycogen Phosphorylase B"/>
    <property type="match status" value="2"/>
</dbReference>
<evidence type="ECO:0000313" key="5">
    <source>
        <dbReference type="Proteomes" id="UP000441754"/>
    </source>
</evidence>
<proteinExistence type="predicted"/>
<dbReference type="OrthoDB" id="9801609at2"/>
<dbReference type="Pfam" id="PF13439">
    <property type="entry name" value="Glyco_transf_4"/>
    <property type="match status" value="1"/>
</dbReference>
<sequence>MKIFIDTERLRDLNSGLGQFCRQLGAELVRQRPDAAQLTFLVPEGQQGIFGPDVQYQTAVWWRKWVNPASFDVWHCTHQDSGFLPPSKKSRLTLTIHDLNFLERPDYSDAKKTGKLAALQRKIDRASALTTISEYTASVVRQHVTIPNIPLTVIHNGNSLNHTLNHPVSARRPGQSLNLPNPFFLFVGVIHPKKNLHTLLPLLEAFPEWQLVLAGPDSHPYAAHLREQAQQLGIGERLILTGIVDEATKTGLYQQCDAFLFPSISEGFGLPVVEAMSCGKPVFLSKLTSLPEIGGPDAYYFESFEPEAMAETIFDGLNDFAANPFRANRLRQQAARFSWERAAEQYWQLYTELV</sequence>